<dbReference type="Gene3D" id="3.40.140.10">
    <property type="entry name" value="Cytidine Deaminase, domain 2"/>
    <property type="match status" value="1"/>
</dbReference>
<protein>
    <recommendedName>
        <fullName evidence="6">UPF0758 protein ED28_03920</fullName>
    </recommendedName>
</protein>
<dbReference type="InterPro" id="IPR022820">
    <property type="entry name" value="UPF0758_YicR"/>
</dbReference>
<evidence type="ECO:0000256" key="4">
    <source>
        <dbReference type="ARBA" id="ARBA00022833"/>
    </source>
</evidence>
<keyword evidence="3" id="KW-0378">Hydrolase</keyword>
<keyword evidence="9" id="KW-1185">Reference proteome</keyword>
<feature type="domain" description="MPN" evidence="7">
    <location>
        <begin position="100"/>
        <end position="222"/>
    </location>
</feature>
<dbReference type="InterPro" id="IPR001405">
    <property type="entry name" value="UPF0758"/>
</dbReference>
<dbReference type="EMBL" id="JMEE01000003">
    <property type="protein sequence ID" value="RWR03184.1"/>
    <property type="molecule type" value="Genomic_DNA"/>
</dbReference>
<evidence type="ECO:0000256" key="1">
    <source>
        <dbReference type="ARBA" id="ARBA00022670"/>
    </source>
</evidence>
<dbReference type="InterPro" id="IPR025657">
    <property type="entry name" value="RadC_JAB"/>
</dbReference>
<dbReference type="InterPro" id="IPR037518">
    <property type="entry name" value="MPN"/>
</dbReference>
<keyword evidence="4" id="KW-0862">Zinc</keyword>
<dbReference type="Pfam" id="PF20582">
    <property type="entry name" value="UPF0758_N"/>
    <property type="match status" value="1"/>
</dbReference>
<dbReference type="RefSeq" id="WP_128175449.1">
    <property type="nucleotide sequence ID" value="NZ_CP071409.1"/>
</dbReference>
<dbReference type="PROSITE" id="PS50249">
    <property type="entry name" value="MPN"/>
    <property type="match status" value="1"/>
</dbReference>
<evidence type="ECO:0000256" key="6">
    <source>
        <dbReference type="HAMAP-Rule" id="MF_00018"/>
    </source>
</evidence>
<dbReference type="SUPFAM" id="SSF47781">
    <property type="entry name" value="RuvA domain 2-like"/>
    <property type="match status" value="1"/>
</dbReference>
<dbReference type="Gene3D" id="1.10.150.20">
    <property type="entry name" value="5' to 3' exonuclease, C-terminal subdomain"/>
    <property type="match status" value="1"/>
</dbReference>
<gene>
    <name evidence="8" type="ORF">ED28_03920</name>
</gene>
<evidence type="ECO:0000256" key="3">
    <source>
        <dbReference type="ARBA" id="ARBA00022801"/>
    </source>
</evidence>
<dbReference type="NCBIfam" id="TIGR00608">
    <property type="entry name" value="radc"/>
    <property type="match status" value="1"/>
</dbReference>
<organism evidence="8 9">
    <name type="scientific">[Pantoea] beijingensis</name>
    <dbReference type="NCBI Taxonomy" id="1324864"/>
    <lineage>
        <taxon>Bacteria</taxon>
        <taxon>Pseudomonadati</taxon>
        <taxon>Pseudomonadota</taxon>
        <taxon>Gammaproteobacteria</taxon>
        <taxon>Enterobacterales</taxon>
        <taxon>Erwiniaceae</taxon>
        <taxon>Erwinia</taxon>
    </lineage>
</organism>
<reference evidence="8 9" key="1">
    <citation type="submission" date="2014-04" db="EMBL/GenBank/DDBJ databases">
        <title>Draft genome sequence of Pantoea beijingensis strain LMG 27579, an emerging pathogen to Pleurotus eryngii with potential industrial application.</title>
        <authorList>
            <person name="Xu F."/>
            <person name="Liu Y."/>
            <person name="Wang S."/>
            <person name="Yin Y."/>
            <person name="Ma Y."/>
            <person name="Zhao S."/>
            <person name="Rong C."/>
        </authorList>
    </citation>
    <scope>NUCLEOTIDE SEQUENCE [LARGE SCALE GENOMIC DNA]</scope>
    <source>
        <strain evidence="8 9">LMG 27579</strain>
    </source>
</reference>
<evidence type="ECO:0000259" key="7">
    <source>
        <dbReference type="PROSITE" id="PS50249"/>
    </source>
</evidence>
<keyword evidence="1" id="KW-0645">Protease</keyword>
<keyword evidence="2" id="KW-0479">Metal-binding</keyword>
<proteinExistence type="inferred from homology"/>
<dbReference type="InterPro" id="IPR020891">
    <property type="entry name" value="UPF0758_CS"/>
</dbReference>
<dbReference type="PANTHER" id="PTHR30471:SF3">
    <property type="entry name" value="UPF0758 PROTEIN YEES-RELATED"/>
    <property type="match status" value="1"/>
</dbReference>
<accession>A0A443IGG7</accession>
<dbReference type="CDD" id="cd08071">
    <property type="entry name" value="MPN_DUF2466"/>
    <property type="match status" value="1"/>
</dbReference>
<dbReference type="NCBIfam" id="NF000642">
    <property type="entry name" value="PRK00024.1"/>
    <property type="match status" value="1"/>
</dbReference>
<name>A0A443IGG7_9GAMM</name>
<comment type="similarity">
    <text evidence="6">Belongs to the UPF0758 family. YicR subfamily.</text>
</comment>
<comment type="caution">
    <text evidence="8">The sequence shown here is derived from an EMBL/GenBank/DDBJ whole genome shotgun (WGS) entry which is preliminary data.</text>
</comment>
<evidence type="ECO:0000313" key="9">
    <source>
        <dbReference type="Proteomes" id="UP000288794"/>
    </source>
</evidence>
<dbReference type="GO" id="GO:0046872">
    <property type="term" value="F:metal ion binding"/>
    <property type="evidence" value="ECO:0007669"/>
    <property type="project" value="UniProtKB-KW"/>
</dbReference>
<dbReference type="Pfam" id="PF04002">
    <property type="entry name" value="RadC"/>
    <property type="match status" value="1"/>
</dbReference>
<dbReference type="HAMAP" id="MF_00018">
    <property type="entry name" value="UPF0758_YicR"/>
    <property type="match status" value="1"/>
</dbReference>
<dbReference type="SUPFAM" id="SSF102712">
    <property type="entry name" value="JAB1/MPN domain"/>
    <property type="match status" value="1"/>
</dbReference>
<dbReference type="PROSITE" id="PS01302">
    <property type="entry name" value="UPF0758"/>
    <property type="match status" value="1"/>
</dbReference>
<keyword evidence="5" id="KW-0482">Metalloprotease</keyword>
<evidence type="ECO:0000256" key="5">
    <source>
        <dbReference type="ARBA" id="ARBA00023049"/>
    </source>
</evidence>
<dbReference type="InterPro" id="IPR046778">
    <property type="entry name" value="UPF0758_N"/>
</dbReference>
<dbReference type="AlphaFoldDB" id="A0A443IGG7"/>
<dbReference type="GO" id="GO:0006508">
    <property type="term" value="P:proteolysis"/>
    <property type="evidence" value="ECO:0007669"/>
    <property type="project" value="UniProtKB-KW"/>
</dbReference>
<dbReference type="PANTHER" id="PTHR30471">
    <property type="entry name" value="DNA REPAIR PROTEIN RADC"/>
    <property type="match status" value="1"/>
</dbReference>
<sequence length="222" mass="24649">MEATGQKLLPREKLHQLGAGALSDAELLAIFLRTGSTGCHVMMLAAQLLEDFGSLYQVMTADKQHLSAIKGVGDAKLTQLQAIAELGKRFFNAQLAREDTLANPHITHQFLQSVLAHQEREVFMVIFLDNQHRVIRSQEMFSGTIDSVEVHPREIIREALKINAVALILAHNHPSGIAEPSAADRDITQQIMRASALFNIRILDHLVIGRGEFVSFAERGWV</sequence>
<dbReference type="Proteomes" id="UP000288794">
    <property type="component" value="Unassembled WGS sequence"/>
</dbReference>
<evidence type="ECO:0000313" key="8">
    <source>
        <dbReference type="EMBL" id="RWR03184.1"/>
    </source>
</evidence>
<dbReference type="GO" id="GO:0008237">
    <property type="term" value="F:metallopeptidase activity"/>
    <property type="evidence" value="ECO:0007669"/>
    <property type="project" value="UniProtKB-KW"/>
</dbReference>
<evidence type="ECO:0000256" key="2">
    <source>
        <dbReference type="ARBA" id="ARBA00022723"/>
    </source>
</evidence>
<dbReference type="InterPro" id="IPR010994">
    <property type="entry name" value="RuvA_2-like"/>
</dbReference>